<evidence type="ECO:0000256" key="1">
    <source>
        <dbReference type="ARBA" id="ARBA00022723"/>
    </source>
</evidence>
<organism evidence="5 6">
    <name type="scientific">Drosophila willistoni</name>
    <name type="common">Fruit fly</name>
    <dbReference type="NCBI Taxonomy" id="7260"/>
    <lineage>
        <taxon>Eukaryota</taxon>
        <taxon>Metazoa</taxon>
        <taxon>Ecdysozoa</taxon>
        <taxon>Arthropoda</taxon>
        <taxon>Hexapoda</taxon>
        <taxon>Insecta</taxon>
        <taxon>Pterygota</taxon>
        <taxon>Neoptera</taxon>
        <taxon>Endopterygota</taxon>
        <taxon>Diptera</taxon>
        <taxon>Brachycera</taxon>
        <taxon>Muscomorpha</taxon>
        <taxon>Ephydroidea</taxon>
        <taxon>Drosophilidae</taxon>
        <taxon>Drosophila</taxon>
        <taxon>Sophophora</taxon>
    </lineage>
</organism>
<reference evidence="5" key="1">
    <citation type="submission" date="2006-08" db="EMBL/GenBank/DDBJ databases">
        <authorList>
            <person name="Qian G."/>
            <person name="Yu M."/>
        </authorList>
    </citation>
    <scope>NUCLEOTIDE SEQUENCE</scope>
    <source>
        <strain evidence="5">TSC#14030-0811.24</strain>
    </source>
</reference>
<gene>
    <name evidence="5" type="primary">Dwil\GK26809</name>
    <name evidence="5" type="ORF">Dwil_GK26809</name>
</gene>
<reference evidence="5" key="2">
    <citation type="journal article" date="2007" name="Nature">
        <title>Evolution of genes and genomes on the Drosophila phylogeny.</title>
        <authorList>
            <consortium name="Drosophila 12 Genomes Consortium"/>
            <person name="Clark A.G."/>
            <person name="Eisen M.B."/>
            <person name="Smith D.R."/>
            <person name="Bergman C.M."/>
            <person name="Oliver B."/>
            <person name="Markow T.A."/>
            <person name="Kaufman T.C."/>
            <person name="Kellis M."/>
            <person name="Gelbart W."/>
            <person name="Iyer V.N."/>
            <person name="Pollard D.A."/>
            <person name="Sackton T.B."/>
            <person name="Larracuente A.M."/>
            <person name="Singh N.D."/>
            <person name="Abad J.P."/>
            <person name="Abt D.N."/>
            <person name="Adryan B."/>
            <person name="Aguade M."/>
            <person name="Akashi H."/>
            <person name="Anderson W.W."/>
            <person name="Aquadro C.F."/>
            <person name="Ardell D.H."/>
            <person name="Arguello R."/>
            <person name="Artieri C.G."/>
            <person name="Barbash D.A."/>
            <person name="Barker D."/>
            <person name="Barsanti P."/>
            <person name="Batterham P."/>
            <person name="Batzoglou S."/>
            <person name="Begun D."/>
            <person name="Bhutkar A."/>
            <person name="Blanco E."/>
            <person name="Bosak S.A."/>
            <person name="Bradley R.K."/>
            <person name="Brand A.D."/>
            <person name="Brent M.R."/>
            <person name="Brooks A.N."/>
            <person name="Brown R.H."/>
            <person name="Butlin R.K."/>
            <person name="Caggese C."/>
            <person name="Calvi B.R."/>
            <person name="Bernardo de Carvalho A."/>
            <person name="Caspi A."/>
            <person name="Castrezana S."/>
            <person name="Celniker S.E."/>
            <person name="Chang J.L."/>
            <person name="Chapple C."/>
            <person name="Chatterji S."/>
            <person name="Chinwalla A."/>
            <person name="Civetta A."/>
            <person name="Clifton S.W."/>
            <person name="Comeron J.M."/>
            <person name="Costello J.C."/>
            <person name="Coyne J.A."/>
            <person name="Daub J."/>
            <person name="David R.G."/>
            <person name="Delcher A.L."/>
            <person name="Delehaunty K."/>
            <person name="Do C.B."/>
            <person name="Ebling H."/>
            <person name="Edwards K."/>
            <person name="Eickbush T."/>
            <person name="Evans J.D."/>
            <person name="Filipski A."/>
            <person name="Findeiss S."/>
            <person name="Freyhult E."/>
            <person name="Fulton L."/>
            <person name="Fulton R."/>
            <person name="Garcia A.C."/>
            <person name="Gardiner A."/>
            <person name="Garfield D.A."/>
            <person name="Garvin B.E."/>
            <person name="Gibson G."/>
            <person name="Gilbert D."/>
            <person name="Gnerre S."/>
            <person name="Godfrey J."/>
            <person name="Good R."/>
            <person name="Gotea V."/>
            <person name="Gravely B."/>
            <person name="Greenberg A.J."/>
            <person name="Griffiths-Jones S."/>
            <person name="Gross S."/>
            <person name="Guigo R."/>
            <person name="Gustafson E.A."/>
            <person name="Haerty W."/>
            <person name="Hahn M.W."/>
            <person name="Halligan D.L."/>
            <person name="Halpern A.L."/>
            <person name="Halter G.M."/>
            <person name="Han M.V."/>
            <person name="Heger A."/>
            <person name="Hillier L."/>
            <person name="Hinrichs A.S."/>
            <person name="Holmes I."/>
            <person name="Hoskins R.A."/>
            <person name="Hubisz M.J."/>
            <person name="Hultmark D."/>
            <person name="Huntley M.A."/>
            <person name="Jaffe D.B."/>
            <person name="Jagadeeshan S."/>
            <person name="Jeck W.R."/>
            <person name="Johnson J."/>
            <person name="Jones C.D."/>
            <person name="Jordan W.C."/>
            <person name="Karpen G.H."/>
            <person name="Kataoka E."/>
            <person name="Keightley P.D."/>
            <person name="Kheradpour P."/>
            <person name="Kirkness E.F."/>
            <person name="Koerich L.B."/>
            <person name="Kristiansen K."/>
            <person name="Kudrna D."/>
            <person name="Kulathinal R.J."/>
            <person name="Kumar S."/>
            <person name="Kwok R."/>
            <person name="Lander E."/>
            <person name="Langley C.H."/>
            <person name="Lapoint R."/>
            <person name="Lazzaro B.P."/>
            <person name="Lee S.J."/>
            <person name="Levesque L."/>
            <person name="Li R."/>
            <person name="Lin C.F."/>
            <person name="Lin M.F."/>
            <person name="Lindblad-Toh K."/>
            <person name="Llopart A."/>
            <person name="Long M."/>
            <person name="Low L."/>
            <person name="Lozovsky E."/>
            <person name="Lu J."/>
            <person name="Luo M."/>
            <person name="Machado C.A."/>
            <person name="Makalowski W."/>
            <person name="Marzo M."/>
            <person name="Matsuda M."/>
            <person name="Matzkin L."/>
            <person name="McAllister B."/>
            <person name="McBride C.S."/>
            <person name="McKernan B."/>
            <person name="McKernan K."/>
            <person name="Mendez-Lago M."/>
            <person name="Minx P."/>
            <person name="Mollenhauer M.U."/>
            <person name="Montooth K."/>
            <person name="Mount S.M."/>
            <person name="Mu X."/>
            <person name="Myers E."/>
            <person name="Negre B."/>
            <person name="Newfeld S."/>
            <person name="Nielsen R."/>
            <person name="Noor M.A."/>
            <person name="O'Grady P."/>
            <person name="Pachter L."/>
            <person name="Papaceit M."/>
            <person name="Parisi M.J."/>
            <person name="Parisi M."/>
            <person name="Parts L."/>
            <person name="Pedersen J.S."/>
            <person name="Pesole G."/>
            <person name="Phillippy A.M."/>
            <person name="Ponting C.P."/>
            <person name="Pop M."/>
            <person name="Porcelli D."/>
            <person name="Powell J.R."/>
            <person name="Prohaska S."/>
            <person name="Pruitt K."/>
            <person name="Puig M."/>
            <person name="Quesneville H."/>
            <person name="Ram K.R."/>
            <person name="Rand D."/>
            <person name="Rasmussen M.D."/>
            <person name="Reed L.K."/>
            <person name="Reenan R."/>
            <person name="Reily A."/>
            <person name="Remington K.A."/>
            <person name="Rieger T.T."/>
            <person name="Ritchie M.G."/>
            <person name="Robin C."/>
            <person name="Rogers Y.H."/>
            <person name="Rohde C."/>
            <person name="Rozas J."/>
            <person name="Rubenfield M.J."/>
            <person name="Ruiz A."/>
            <person name="Russo S."/>
            <person name="Salzberg S.L."/>
            <person name="Sanchez-Gracia A."/>
            <person name="Saranga D.J."/>
            <person name="Sato H."/>
            <person name="Schaeffer S.W."/>
            <person name="Schatz M.C."/>
            <person name="Schlenke T."/>
            <person name="Schwartz R."/>
            <person name="Segarra C."/>
            <person name="Singh R.S."/>
            <person name="Sirot L."/>
            <person name="Sirota M."/>
            <person name="Sisneros N.B."/>
            <person name="Smith C.D."/>
            <person name="Smith T.F."/>
            <person name="Spieth J."/>
            <person name="Stage D.E."/>
            <person name="Stark A."/>
            <person name="Stephan W."/>
            <person name="Strausberg R.L."/>
            <person name="Strempel S."/>
            <person name="Sturgill D."/>
            <person name="Sutton G."/>
            <person name="Sutton G.G."/>
            <person name="Tao W."/>
            <person name="Teichmann S."/>
            <person name="Tobari Y.N."/>
            <person name="Tomimura Y."/>
            <person name="Tsolas J.M."/>
            <person name="Valente V.L."/>
            <person name="Venter E."/>
            <person name="Venter J.C."/>
            <person name="Vicario S."/>
            <person name="Vieira F.G."/>
            <person name="Vilella A.J."/>
            <person name="Villasante A."/>
            <person name="Walenz B."/>
            <person name="Wang J."/>
            <person name="Wasserman M."/>
            <person name="Watts T."/>
            <person name="Wilson D."/>
            <person name="Wilson R.K."/>
            <person name="Wing R.A."/>
            <person name="Wolfner M.F."/>
            <person name="Wong A."/>
            <person name="Wong G.K."/>
            <person name="Wu C.I."/>
            <person name="Wu G."/>
            <person name="Yamamoto D."/>
            <person name="Yang H.P."/>
            <person name="Yang S.P."/>
            <person name="Yorke J.A."/>
            <person name="Yoshida K."/>
            <person name="Zdobnov E."/>
            <person name="Zhang P."/>
            <person name="Zhang Y."/>
            <person name="Zimin A.V."/>
            <person name="Baldwin J."/>
            <person name="Abdouelleil A."/>
            <person name="Abdulkadir J."/>
            <person name="Abebe A."/>
            <person name="Abera B."/>
            <person name="Abreu J."/>
            <person name="Acer S.C."/>
            <person name="Aftuck L."/>
            <person name="Alexander A."/>
            <person name="An P."/>
            <person name="Anderson E."/>
            <person name="Anderson S."/>
            <person name="Arachi H."/>
            <person name="Azer M."/>
            <person name="Bachantsang P."/>
            <person name="Barry A."/>
            <person name="Bayul T."/>
            <person name="Berlin A."/>
            <person name="Bessette D."/>
            <person name="Bloom T."/>
            <person name="Blye J."/>
            <person name="Boguslavskiy L."/>
            <person name="Bonnet C."/>
            <person name="Boukhgalter B."/>
            <person name="Bourzgui I."/>
            <person name="Brown A."/>
            <person name="Cahill P."/>
            <person name="Channer S."/>
            <person name="Cheshatsang Y."/>
            <person name="Chuda L."/>
            <person name="Citroen M."/>
            <person name="Collymore A."/>
            <person name="Cooke P."/>
            <person name="Costello M."/>
            <person name="D'Aco K."/>
            <person name="Daza R."/>
            <person name="De Haan G."/>
            <person name="DeGray S."/>
            <person name="DeMaso C."/>
            <person name="Dhargay N."/>
            <person name="Dooley K."/>
            <person name="Dooley E."/>
            <person name="Doricent M."/>
            <person name="Dorje P."/>
            <person name="Dorjee K."/>
            <person name="Dupes A."/>
            <person name="Elong R."/>
            <person name="Falk J."/>
            <person name="Farina A."/>
            <person name="Faro S."/>
            <person name="Ferguson D."/>
            <person name="Fisher S."/>
            <person name="Foley C.D."/>
            <person name="Franke A."/>
            <person name="Friedrich D."/>
            <person name="Gadbois L."/>
            <person name="Gearin G."/>
            <person name="Gearin C.R."/>
            <person name="Giannoukos G."/>
            <person name="Goode T."/>
            <person name="Graham J."/>
            <person name="Grandbois E."/>
            <person name="Grewal S."/>
            <person name="Gyaltsen K."/>
            <person name="Hafez N."/>
            <person name="Hagos B."/>
            <person name="Hall J."/>
            <person name="Henson C."/>
            <person name="Hollinger A."/>
            <person name="Honan T."/>
            <person name="Huard M.D."/>
            <person name="Hughes L."/>
            <person name="Hurhula B."/>
            <person name="Husby M.E."/>
            <person name="Kamat A."/>
            <person name="Kanga B."/>
            <person name="Kashin S."/>
            <person name="Khazanovich D."/>
            <person name="Kisner P."/>
            <person name="Lance K."/>
            <person name="Lara M."/>
            <person name="Lee W."/>
            <person name="Lennon N."/>
            <person name="Letendre F."/>
            <person name="LeVine R."/>
            <person name="Lipovsky A."/>
            <person name="Liu X."/>
            <person name="Liu J."/>
            <person name="Liu S."/>
            <person name="Lokyitsang T."/>
            <person name="Lokyitsang Y."/>
            <person name="Lubonja R."/>
            <person name="Lui A."/>
            <person name="MacDonald P."/>
            <person name="Magnisalis V."/>
            <person name="Maru K."/>
            <person name="Matthews C."/>
            <person name="McCusker W."/>
            <person name="McDonough S."/>
            <person name="Mehta T."/>
            <person name="Meldrim J."/>
            <person name="Meneus L."/>
            <person name="Mihai O."/>
            <person name="Mihalev A."/>
            <person name="Mihova T."/>
            <person name="Mittelman R."/>
            <person name="Mlenga V."/>
            <person name="Montmayeur A."/>
            <person name="Mulrain L."/>
            <person name="Navidi A."/>
            <person name="Naylor J."/>
            <person name="Negash T."/>
            <person name="Nguyen T."/>
            <person name="Nguyen N."/>
            <person name="Nicol R."/>
            <person name="Norbu C."/>
            <person name="Norbu N."/>
            <person name="Novod N."/>
            <person name="O'Neill B."/>
            <person name="Osman S."/>
            <person name="Markiewicz E."/>
            <person name="Oyono O.L."/>
            <person name="Patti C."/>
            <person name="Phunkhang P."/>
            <person name="Pierre F."/>
            <person name="Priest M."/>
            <person name="Raghuraman S."/>
            <person name="Rege F."/>
            <person name="Reyes R."/>
            <person name="Rise C."/>
            <person name="Rogov P."/>
            <person name="Ross K."/>
            <person name="Ryan E."/>
            <person name="Settipalli S."/>
            <person name="Shea T."/>
            <person name="Sherpa N."/>
            <person name="Shi L."/>
            <person name="Shih D."/>
            <person name="Sparrow T."/>
            <person name="Spaulding J."/>
            <person name="Stalker J."/>
            <person name="Stange-Thomann N."/>
            <person name="Stavropoulos S."/>
            <person name="Stone C."/>
            <person name="Strader C."/>
            <person name="Tesfaye S."/>
            <person name="Thomson T."/>
            <person name="Thoulutsang Y."/>
            <person name="Thoulutsang D."/>
            <person name="Topham K."/>
            <person name="Topping I."/>
            <person name="Tsamla T."/>
            <person name="Vassiliev H."/>
            <person name="Vo A."/>
            <person name="Wangchuk T."/>
            <person name="Wangdi T."/>
            <person name="Weiand M."/>
            <person name="Wilkinson J."/>
            <person name="Wilson A."/>
            <person name="Yadav S."/>
            <person name="Young G."/>
            <person name="Yu Q."/>
            <person name="Zembek L."/>
            <person name="Zhong D."/>
            <person name="Zimmer A."/>
            <person name="Zwirko Z."/>
            <person name="Jaffe D.B."/>
            <person name="Alvarez P."/>
            <person name="Brockman W."/>
            <person name="Butler J."/>
            <person name="Chin C."/>
            <person name="Gnerre S."/>
            <person name="Grabherr M."/>
            <person name="Kleber M."/>
            <person name="Mauceli E."/>
            <person name="MacCallum I."/>
        </authorList>
    </citation>
    <scope>NUCLEOTIDE SEQUENCE [LARGE SCALE GENOMIC DNA]</scope>
    <source>
        <strain evidence="5">TSC#14030-0811.24</strain>
    </source>
</reference>
<evidence type="ECO:0000256" key="2">
    <source>
        <dbReference type="ARBA" id="ARBA00022771"/>
    </source>
</evidence>
<protein>
    <recommendedName>
        <fullName evidence="4">FLYWCH-type domain-containing protein</fullName>
    </recommendedName>
</protein>
<dbReference type="InterPro" id="IPR007588">
    <property type="entry name" value="Znf_FLYWCH"/>
</dbReference>
<keyword evidence="6" id="KW-1185">Reference proteome</keyword>
<evidence type="ECO:0000256" key="3">
    <source>
        <dbReference type="ARBA" id="ARBA00022833"/>
    </source>
</evidence>
<evidence type="ECO:0000313" key="5">
    <source>
        <dbReference type="EMBL" id="KRG00200.1"/>
    </source>
</evidence>
<dbReference type="AlphaFoldDB" id="A0A0Q9X7V3"/>
<name>A0A0Q9X7V3_DROWI</name>
<feature type="domain" description="FLYWCH-type" evidence="4">
    <location>
        <begin position="38"/>
        <end position="103"/>
    </location>
</feature>
<keyword evidence="3" id="KW-0862">Zinc</keyword>
<dbReference type="Gene3D" id="2.20.25.240">
    <property type="match status" value="1"/>
</dbReference>
<dbReference type="OrthoDB" id="2311693at2759"/>
<dbReference type="Proteomes" id="UP000007798">
    <property type="component" value="Unassembled WGS sequence"/>
</dbReference>
<accession>A0A0Q9X7V3</accession>
<evidence type="ECO:0000259" key="4">
    <source>
        <dbReference type="Pfam" id="PF04500"/>
    </source>
</evidence>
<proteinExistence type="predicted"/>
<keyword evidence="1" id="KW-0479">Metal-binding</keyword>
<dbReference type="GO" id="GO:0008270">
    <property type="term" value="F:zinc ion binding"/>
    <property type="evidence" value="ECO:0007669"/>
    <property type="project" value="UniProtKB-KW"/>
</dbReference>
<keyword evidence="2" id="KW-0863">Zinc-finger</keyword>
<dbReference type="InParanoid" id="A0A0Q9X7V3"/>
<dbReference type="Pfam" id="PF04500">
    <property type="entry name" value="FLYWCH"/>
    <property type="match status" value="1"/>
</dbReference>
<reference evidence="5" key="4">
    <citation type="submission" date="2015-11" db="EMBL/GenBank/DDBJ databases">
        <authorList>
            <consortium name="FlyBase"/>
        </authorList>
    </citation>
    <scope>NUCLEOTIDE SEQUENCE</scope>
    <source>
        <strain evidence="5">TSC#14030-0811.24</strain>
    </source>
</reference>
<evidence type="ECO:0000313" key="6">
    <source>
        <dbReference type="Proteomes" id="UP000007798"/>
    </source>
</evidence>
<reference evidence="5" key="3">
    <citation type="journal article" date="2008" name="Bioinformatics">
        <title>Assembly reconciliation.</title>
        <authorList>
            <person name="Zimin A.V."/>
            <person name="Smith D.R."/>
            <person name="Sutton G."/>
            <person name="Yorke J.A."/>
        </authorList>
    </citation>
    <scope>NUCLEOTIDE SEQUENCE</scope>
    <source>
        <strain evidence="5">TSC#14030-0811.24</strain>
    </source>
</reference>
<sequence length="127" mass="14971">MRREKELKPPTKIKNWLVVEVLEDLPTGVWIENHEYYFVRNQKQGYNLIFNGHMYKREANYRNTTNWICSDGNGKRVHENKCIARAITKSDGGIKLGKNSHNHAPRFFGDKLNNYLLKKEIVCPHPF</sequence>
<dbReference type="EMBL" id="CH964272">
    <property type="protein sequence ID" value="KRG00200.1"/>
    <property type="molecule type" value="Genomic_DNA"/>
</dbReference>